<name>A0A0G3EEI6_9BACT</name>
<dbReference type="InterPro" id="IPR037143">
    <property type="entry name" value="4-PPantetheinyl_Trfase_dom_sf"/>
</dbReference>
<organism evidence="2 3">
    <name type="scientific">Kiritimatiella glycovorans</name>
    <dbReference type="NCBI Taxonomy" id="1307763"/>
    <lineage>
        <taxon>Bacteria</taxon>
        <taxon>Pseudomonadati</taxon>
        <taxon>Kiritimatiellota</taxon>
        <taxon>Kiritimatiellia</taxon>
        <taxon>Kiritimatiellales</taxon>
        <taxon>Kiritimatiellaceae</taxon>
        <taxon>Kiritimatiella</taxon>
    </lineage>
</organism>
<dbReference type="Gene3D" id="3.90.470.20">
    <property type="entry name" value="4'-phosphopantetheinyl transferase domain"/>
    <property type="match status" value="1"/>
</dbReference>
<dbReference type="InterPro" id="IPR050559">
    <property type="entry name" value="P-Pant_transferase_sf"/>
</dbReference>
<sequence length="237" mass="26421">MNRDETTRSAEAGSGRGCWHIWRAPLDCGTPLNGLREPLSEDERGRLDRLRVPAVRRAAACSRFRLRTVLGEILDRAPASFRFKYGPDGKPCLAGEEVYFNLSHSSRWWVMIASFRDPVGIDIERVRPELDTDRLGRRLFGPEAGGGAWSGRAFFEWWVRWEALTKARGRGLWANRPGDPSAIMKAFHGPDAGGALWWCRTLAGSPGYALAVAGKSEGEVPDIVEHPFPEESAARDF</sequence>
<dbReference type="KEGG" id="vbl:L21SP4_01623"/>
<gene>
    <name evidence="2" type="primary">sfp</name>
    <name evidence="2" type="ORF">L21SP4_01623</name>
</gene>
<dbReference type="GO" id="GO:0000287">
    <property type="term" value="F:magnesium ion binding"/>
    <property type="evidence" value="ECO:0007669"/>
    <property type="project" value="InterPro"/>
</dbReference>
<evidence type="ECO:0000313" key="3">
    <source>
        <dbReference type="Proteomes" id="UP000035268"/>
    </source>
</evidence>
<protein>
    <submittedName>
        <fullName evidence="2">4'-phosphopantetheinyl transferase sfp</fullName>
        <ecNumber evidence="2">2.7.8.-</ecNumber>
    </submittedName>
</protein>
<dbReference type="OrthoDB" id="9808281at2"/>
<dbReference type="EMBL" id="CP010904">
    <property type="protein sequence ID" value="AKJ64866.1"/>
    <property type="molecule type" value="Genomic_DNA"/>
</dbReference>
<dbReference type="GO" id="GO:0008897">
    <property type="term" value="F:holo-[acyl-carrier-protein] synthase activity"/>
    <property type="evidence" value="ECO:0007669"/>
    <property type="project" value="InterPro"/>
</dbReference>
<accession>A0A0G3EEI6</accession>
<dbReference type="AlphaFoldDB" id="A0A0G3EEI6"/>
<dbReference type="PANTHER" id="PTHR12215:SF10">
    <property type="entry name" value="L-AMINOADIPATE-SEMIALDEHYDE DEHYDROGENASE-PHOSPHOPANTETHEINYL TRANSFERASE"/>
    <property type="match status" value="1"/>
</dbReference>
<keyword evidence="3" id="KW-1185">Reference proteome</keyword>
<dbReference type="RefSeq" id="WP_052882152.1">
    <property type="nucleotide sequence ID" value="NZ_CP010904.1"/>
</dbReference>
<dbReference type="Proteomes" id="UP000035268">
    <property type="component" value="Chromosome"/>
</dbReference>
<evidence type="ECO:0000313" key="2">
    <source>
        <dbReference type="EMBL" id="AKJ64866.1"/>
    </source>
</evidence>
<dbReference type="STRING" id="1307763.L21SP4_01623"/>
<dbReference type="SUPFAM" id="SSF56214">
    <property type="entry name" value="4'-phosphopantetheinyl transferase"/>
    <property type="match status" value="2"/>
</dbReference>
<keyword evidence="1 2" id="KW-0808">Transferase</keyword>
<dbReference type="EC" id="2.7.8.-" evidence="2"/>
<dbReference type="GO" id="GO:0005829">
    <property type="term" value="C:cytosol"/>
    <property type="evidence" value="ECO:0007669"/>
    <property type="project" value="TreeGrafter"/>
</dbReference>
<dbReference type="PANTHER" id="PTHR12215">
    <property type="entry name" value="PHOSPHOPANTETHEINE TRANSFERASE"/>
    <property type="match status" value="1"/>
</dbReference>
<proteinExistence type="predicted"/>
<reference evidence="2 3" key="2">
    <citation type="journal article" date="2016" name="ISME J.">
        <title>Characterization of the first cultured representative of Verrucomicrobia subdivision 5 indicates the proposal of a novel phylum.</title>
        <authorList>
            <person name="Spring S."/>
            <person name="Bunk B."/>
            <person name="Sproer C."/>
            <person name="Schumann P."/>
            <person name="Rohde M."/>
            <person name="Tindall B.J."/>
            <person name="Klenk H.P."/>
        </authorList>
    </citation>
    <scope>NUCLEOTIDE SEQUENCE [LARGE SCALE GENOMIC DNA]</scope>
    <source>
        <strain evidence="2 3">L21-Fru-AB</strain>
    </source>
</reference>
<dbReference type="GO" id="GO:0019878">
    <property type="term" value="P:lysine biosynthetic process via aminoadipic acid"/>
    <property type="evidence" value="ECO:0007669"/>
    <property type="project" value="TreeGrafter"/>
</dbReference>
<reference evidence="3" key="1">
    <citation type="submission" date="2015-02" db="EMBL/GenBank/DDBJ databases">
        <title>Description and complete genome sequence of the first cultured representative of the subdivision 5 of the Verrucomicrobia phylum.</title>
        <authorList>
            <person name="Spring S."/>
            <person name="Bunk B."/>
            <person name="Sproer C."/>
            <person name="Klenk H.-P."/>
        </authorList>
    </citation>
    <scope>NUCLEOTIDE SEQUENCE [LARGE SCALE GENOMIC DNA]</scope>
    <source>
        <strain evidence="3">L21-Fru-AB</strain>
    </source>
</reference>
<evidence type="ECO:0000256" key="1">
    <source>
        <dbReference type="ARBA" id="ARBA00022679"/>
    </source>
</evidence>